<reference evidence="5" key="4">
    <citation type="journal article" date="2015" name="G3 (Bethesda)">
        <title>Genome sequences of three phytopathogenic species of the Magnaporthaceae family of fungi.</title>
        <authorList>
            <person name="Okagaki L.H."/>
            <person name="Nunes C.C."/>
            <person name="Sailsbery J."/>
            <person name="Clay B."/>
            <person name="Brown D."/>
            <person name="John T."/>
            <person name="Oh Y."/>
            <person name="Young N."/>
            <person name="Fitzgerald M."/>
            <person name="Haas B.J."/>
            <person name="Zeng Q."/>
            <person name="Young S."/>
            <person name="Adiconis X."/>
            <person name="Fan L."/>
            <person name="Levin J.Z."/>
            <person name="Mitchell T.K."/>
            <person name="Okubara P.A."/>
            <person name="Farman M.L."/>
            <person name="Kohn L.M."/>
            <person name="Birren B."/>
            <person name="Ma L.-J."/>
            <person name="Dean R.A."/>
        </authorList>
    </citation>
    <scope>NUCLEOTIDE SEQUENCE</scope>
    <source>
        <strain evidence="5">R3-111a-1</strain>
    </source>
</reference>
<reference evidence="5" key="5">
    <citation type="submission" date="2018-04" db="UniProtKB">
        <authorList>
            <consortium name="EnsemblFungi"/>
        </authorList>
    </citation>
    <scope>IDENTIFICATION</scope>
    <source>
        <strain evidence="5">R3-111a-1</strain>
    </source>
</reference>
<feature type="compositionally biased region" description="Low complexity" evidence="2">
    <location>
        <begin position="450"/>
        <end position="463"/>
    </location>
</feature>
<gene>
    <name evidence="5" type="primary">20347032</name>
    <name evidence="4" type="ORF">GGTG_06574</name>
</gene>
<keyword evidence="6" id="KW-1185">Reference proteome</keyword>
<organism evidence="4">
    <name type="scientific">Gaeumannomyces tritici (strain R3-111a-1)</name>
    <name type="common">Wheat and barley take-all root rot fungus</name>
    <name type="synonym">Gaeumannomyces graminis var. tritici</name>
    <dbReference type="NCBI Taxonomy" id="644352"/>
    <lineage>
        <taxon>Eukaryota</taxon>
        <taxon>Fungi</taxon>
        <taxon>Dikarya</taxon>
        <taxon>Ascomycota</taxon>
        <taxon>Pezizomycotina</taxon>
        <taxon>Sordariomycetes</taxon>
        <taxon>Sordariomycetidae</taxon>
        <taxon>Magnaporthales</taxon>
        <taxon>Magnaporthaceae</taxon>
        <taxon>Gaeumannomyces</taxon>
    </lineage>
</organism>
<evidence type="ECO:0000313" key="4">
    <source>
        <dbReference type="EMBL" id="EJT76657.1"/>
    </source>
</evidence>
<protein>
    <recommendedName>
        <fullName evidence="1">ceramidase</fullName>
        <ecNumber evidence="1">3.5.1.23</ecNumber>
    </recommendedName>
</protein>
<dbReference type="GO" id="GO:0017040">
    <property type="term" value="F:N-acylsphingosine amidohydrolase activity"/>
    <property type="evidence" value="ECO:0007669"/>
    <property type="project" value="UniProtKB-EC"/>
</dbReference>
<dbReference type="GeneID" id="20347032"/>
<dbReference type="EnsemblFungi" id="EJT76657">
    <property type="protein sequence ID" value="EJT76657"/>
    <property type="gene ID" value="GGTG_06574"/>
</dbReference>
<sequence>MESAGLRHRSRETPKKQPGATSTATTVEISEVKSPSTGSTSTTAFQTPPPARDHGHDPFPPITLRAPSHSRDEDAVQPPRFTIDLSEAPERRYRHVADHMREAVVVSDLADLFDSLVRDVAPGPLAPALHALARRVLRHLHCAEETAELRGIAAASGIALHLLVAFNVLLDLLLGCSSGGMRVVCPGPGGAGAPPSSRILHFRTLDWGMEELRALTVELDFVRRPGGPVVATTVTYFGYVGVLTGVRRGLSMSLNFRPHHDRSTWRRRVGFRWHQAMVVLGFRQSVSSVLRALLLTPDPELDGDSIPANAEIAVRRRKWWARKPNITRAAHSSQSRAKPRVTSPIIPYIKNHLPATRSTAAYLIFCTPDEARTLEKDNGHGQFHSSRRFHATYNHDKADEADPRRLAQAAHGAAEEAAGMGTIVEMSISRAGGMDRHFRRASRRLKAKSKPGSASRRSTGSSADHAHGDCSCEVGPDDVLRLVLDPDICNEETHYAVVMDPGLGKVLWRRAFPLEFPAEVDGTDELPTGMRFPDNISL</sequence>
<feature type="domain" description="Acid ceramidase N-terminal" evidence="3">
    <location>
        <begin position="77"/>
        <end position="139"/>
    </location>
</feature>
<feature type="region of interest" description="Disordered" evidence="2">
    <location>
        <begin position="441"/>
        <end position="470"/>
    </location>
</feature>
<dbReference type="AlphaFoldDB" id="J3NZ74"/>
<reference evidence="4" key="3">
    <citation type="submission" date="2010-09" db="EMBL/GenBank/DDBJ databases">
        <title>Annotation of Gaeumannomyces graminis var. tritici R3-111a-1.</title>
        <authorList>
            <consortium name="The Broad Institute Genome Sequencing Platform"/>
            <person name="Ma L.-J."/>
            <person name="Dead R."/>
            <person name="Young S.K."/>
            <person name="Zeng Q."/>
            <person name="Gargeya S."/>
            <person name="Fitzgerald M."/>
            <person name="Haas B."/>
            <person name="Abouelleil A."/>
            <person name="Alvarado L."/>
            <person name="Arachchi H.M."/>
            <person name="Berlin A."/>
            <person name="Brown A."/>
            <person name="Chapman S.B."/>
            <person name="Chen Z."/>
            <person name="Dunbar C."/>
            <person name="Freedman E."/>
            <person name="Gearin G."/>
            <person name="Gellesch M."/>
            <person name="Goldberg J."/>
            <person name="Griggs A."/>
            <person name="Gujja S."/>
            <person name="Heiman D."/>
            <person name="Howarth C."/>
            <person name="Larson L."/>
            <person name="Lui A."/>
            <person name="MacDonald P.J.P."/>
            <person name="Mehta T."/>
            <person name="Montmayeur A."/>
            <person name="Murphy C."/>
            <person name="Neiman D."/>
            <person name="Pearson M."/>
            <person name="Priest M."/>
            <person name="Roberts A."/>
            <person name="Saif S."/>
            <person name="Shea T."/>
            <person name="Shenoy N."/>
            <person name="Sisk P."/>
            <person name="Stolte C."/>
            <person name="Sykes S."/>
            <person name="Yandava C."/>
            <person name="Wortman J."/>
            <person name="Nusbaum C."/>
            <person name="Birren B."/>
        </authorList>
    </citation>
    <scope>NUCLEOTIDE SEQUENCE</scope>
    <source>
        <strain evidence="4">R3-111a-1</strain>
    </source>
</reference>
<feature type="compositionally biased region" description="Basic residues" evidence="2">
    <location>
        <begin position="1"/>
        <end position="10"/>
    </location>
</feature>
<evidence type="ECO:0000313" key="6">
    <source>
        <dbReference type="Proteomes" id="UP000006039"/>
    </source>
</evidence>
<dbReference type="eggNOG" id="ENOG502QVBG">
    <property type="taxonomic scope" value="Eukaryota"/>
</dbReference>
<name>J3NZ74_GAET3</name>
<dbReference type="VEuPathDB" id="FungiDB:GGTG_06574"/>
<dbReference type="EC" id="3.5.1.23" evidence="1"/>
<dbReference type="RefSeq" id="XP_009222657.1">
    <property type="nucleotide sequence ID" value="XM_009224393.1"/>
</dbReference>
<dbReference type="InterPro" id="IPR029130">
    <property type="entry name" value="Acid_ceramidase_N"/>
</dbReference>
<feature type="compositionally biased region" description="Polar residues" evidence="2">
    <location>
        <begin position="19"/>
        <end position="46"/>
    </location>
</feature>
<accession>J3NZ74</accession>
<reference evidence="4" key="2">
    <citation type="submission" date="2010-07" db="EMBL/GenBank/DDBJ databases">
        <authorList>
            <consortium name="The Broad Institute Genome Sequencing Platform"/>
            <consortium name="Broad Institute Genome Sequencing Center for Infectious Disease"/>
            <person name="Ma L.-J."/>
            <person name="Dead R."/>
            <person name="Young S."/>
            <person name="Zeng Q."/>
            <person name="Koehrsen M."/>
            <person name="Alvarado L."/>
            <person name="Berlin A."/>
            <person name="Chapman S.B."/>
            <person name="Chen Z."/>
            <person name="Freedman E."/>
            <person name="Gellesch M."/>
            <person name="Goldberg J."/>
            <person name="Griggs A."/>
            <person name="Gujja S."/>
            <person name="Heilman E.R."/>
            <person name="Heiman D."/>
            <person name="Hepburn T."/>
            <person name="Howarth C."/>
            <person name="Jen D."/>
            <person name="Larson L."/>
            <person name="Mehta T."/>
            <person name="Neiman D."/>
            <person name="Pearson M."/>
            <person name="Roberts A."/>
            <person name="Saif S."/>
            <person name="Shea T."/>
            <person name="Shenoy N."/>
            <person name="Sisk P."/>
            <person name="Stolte C."/>
            <person name="Sykes S."/>
            <person name="Walk T."/>
            <person name="White J."/>
            <person name="Yandava C."/>
            <person name="Haas B."/>
            <person name="Nusbaum C."/>
            <person name="Birren B."/>
        </authorList>
    </citation>
    <scope>NUCLEOTIDE SEQUENCE</scope>
    <source>
        <strain evidence="4">R3-111a-1</strain>
    </source>
</reference>
<dbReference type="OrthoDB" id="5273684at2759"/>
<evidence type="ECO:0000313" key="5">
    <source>
        <dbReference type="EnsemblFungi" id="EJT76657"/>
    </source>
</evidence>
<dbReference type="PANTHER" id="PTHR28583">
    <property type="entry name" value="ACID AMIDASE"/>
    <property type="match status" value="1"/>
</dbReference>
<proteinExistence type="predicted"/>
<evidence type="ECO:0000259" key="3">
    <source>
        <dbReference type="Pfam" id="PF15508"/>
    </source>
</evidence>
<dbReference type="Pfam" id="PF15508">
    <property type="entry name" value="NAAA-beta"/>
    <property type="match status" value="1"/>
</dbReference>
<evidence type="ECO:0000256" key="1">
    <source>
        <dbReference type="ARBA" id="ARBA00011891"/>
    </source>
</evidence>
<dbReference type="Proteomes" id="UP000006039">
    <property type="component" value="Unassembled WGS sequence"/>
</dbReference>
<reference evidence="6" key="1">
    <citation type="submission" date="2010-07" db="EMBL/GenBank/DDBJ databases">
        <title>The genome sequence of Gaeumannomyces graminis var. tritici strain R3-111a-1.</title>
        <authorList>
            <consortium name="The Broad Institute Genome Sequencing Platform"/>
            <person name="Ma L.-J."/>
            <person name="Dead R."/>
            <person name="Young S."/>
            <person name="Zeng Q."/>
            <person name="Koehrsen M."/>
            <person name="Alvarado L."/>
            <person name="Berlin A."/>
            <person name="Chapman S.B."/>
            <person name="Chen Z."/>
            <person name="Freedman E."/>
            <person name="Gellesch M."/>
            <person name="Goldberg J."/>
            <person name="Griggs A."/>
            <person name="Gujja S."/>
            <person name="Heilman E.R."/>
            <person name="Heiman D."/>
            <person name="Hepburn T."/>
            <person name="Howarth C."/>
            <person name="Jen D."/>
            <person name="Larson L."/>
            <person name="Mehta T."/>
            <person name="Neiman D."/>
            <person name="Pearson M."/>
            <person name="Roberts A."/>
            <person name="Saif S."/>
            <person name="Shea T."/>
            <person name="Shenoy N."/>
            <person name="Sisk P."/>
            <person name="Stolte C."/>
            <person name="Sykes S."/>
            <person name="Walk T."/>
            <person name="White J."/>
            <person name="Yandava C."/>
            <person name="Haas B."/>
            <person name="Nusbaum C."/>
            <person name="Birren B."/>
        </authorList>
    </citation>
    <scope>NUCLEOTIDE SEQUENCE [LARGE SCALE GENOMIC DNA]</scope>
    <source>
        <strain evidence="6">R3-111a-1</strain>
    </source>
</reference>
<dbReference type="PANTHER" id="PTHR28583:SF1">
    <property type="entry name" value="ACID CERAMIDASE"/>
    <property type="match status" value="1"/>
</dbReference>
<dbReference type="EMBL" id="GL385397">
    <property type="protein sequence ID" value="EJT76657.1"/>
    <property type="molecule type" value="Genomic_DNA"/>
</dbReference>
<evidence type="ECO:0000256" key="2">
    <source>
        <dbReference type="SAM" id="MobiDB-lite"/>
    </source>
</evidence>
<dbReference type="HOGENOM" id="CLU_051035_0_0_1"/>
<dbReference type="STRING" id="644352.J3NZ74"/>
<feature type="region of interest" description="Disordered" evidence="2">
    <location>
        <begin position="1"/>
        <end position="59"/>
    </location>
</feature>